<keyword evidence="2" id="KW-1185">Reference proteome</keyword>
<comment type="caution">
    <text evidence="1">The sequence shown here is derived from an EMBL/GenBank/DDBJ whole genome shotgun (WGS) entry which is preliminary data.</text>
</comment>
<evidence type="ECO:0000313" key="2">
    <source>
        <dbReference type="Proteomes" id="UP000828390"/>
    </source>
</evidence>
<sequence>MEDIVAFKPPREMGMSEVRVLMLGPVGSGKSSFYNTVNSIFNGCISQRTRSGKAAHSITTLVKAFVLSSDAESMLIATF</sequence>
<gene>
    <name evidence="1" type="ORF">DPMN_120194</name>
</gene>
<protein>
    <recommendedName>
        <fullName evidence="3">G domain-containing protein</fullName>
    </recommendedName>
</protein>
<reference evidence="1" key="2">
    <citation type="submission" date="2020-11" db="EMBL/GenBank/DDBJ databases">
        <authorList>
            <person name="McCartney M.A."/>
            <person name="Auch B."/>
            <person name="Kono T."/>
            <person name="Mallez S."/>
            <person name="Becker A."/>
            <person name="Gohl D.M."/>
            <person name="Silverstein K.A.T."/>
            <person name="Koren S."/>
            <person name="Bechman K.B."/>
            <person name="Herman A."/>
            <person name="Abrahante J.E."/>
            <person name="Garbe J."/>
        </authorList>
    </citation>
    <scope>NUCLEOTIDE SEQUENCE</scope>
    <source>
        <strain evidence="1">Duluth1</strain>
        <tissue evidence="1">Whole animal</tissue>
    </source>
</reference>
<reference evidence="1" key="1">
    <citation type="journal article" date="2019" name="bioRxiv">
        <title>The Genome of the Zebra Mussel, Dreissena polymorpha: A Resource for Invasive Species Research.</title>
        <authorList>
            <person name="McCartney M.A."/>
            <person name="Auch B."/>
            <person name="Kono T."/>
            <person name="Mallez S."/>
            <person name="Zhang Y."/>
            <person name="Obille A."/>
            <person name="Becker A."/>
            <person name="Abrahante J.E."/>
            <person name="Garbe J."/>
            <person name="Badalamenti J.P."/>
            <person name="Herman A."/>
            <person name="Mangelson H."/>
            <person name="Liachko I."/>
            <person name="Sullivan S."/>
            <person name="Sone E.D."/>
            <person name="Koren S."/>
            <person name="Silverstein K.A.T."/>
            <person name="Beckman K.B."/>
            <person name="Gohl D.M."/>
        </authorList>
    </citation>
    <scope>NUCLEOTIDE SEQUENCE</scope>
    <source>
        <strain evidence="1">Duluth1</strain>
        <tissue evidence="1">Whole animal</tissue>
    </source>
</reference>
<dbReference type="AlphaFoldDB" id="A0A9D4GMU8"/>
<dbReference type="InterPro" id="IPR027417">
    <property type="entry name" value="P-loop_NTPase"/>
</dbReference>
<name>A0A9D4GMU8_DREPO</name>
<proteinExistence type="predicted"/>
<dbReference type="EMBL" id="JAIWYP010000005">
    <property type="protein sequence ID" value="KAH3818473.1"/>
    <property type="molecule type" value="Genomic_DNA"/>
</dbReference>
<evidence type="ECO:0008006" key="3">
    <source>
        <dbReference type="Google" id="ProtNLM"/>
    </source>
</evidence>
<evidence type="ECO:0000313" key="1">
    <source>
        <dbReference type="EMBL" id="KAH3818473.1"/>
    </source>
</evidence>
<organism evidence="1 2">
    <name type="scientific">Dreissena polymorpha</name>
    <name type="common">Zebra mussel</name>
    <name type="synonym">Mytilus polymorpha</name>
    <dbReference type="NCBI Taxonomy" id="45954"/>
    <lineage>
        <taxon>Eukaryota</taxon>
        <taxon>Metazoa</taxon>
        <taxon>Spiralia</taxon>
        <taxon>Lophotrochozoa</taxon>
        <taxon>Mollusca</taxon>
        <taxon>Bivalvia</taxon>
        <taxon>Autobranchia</taxon>
        <taxon>Heteroconchia</taxon>
        <taxon>Euheterodonta</taxon>
        <taxon>Imparidentia</taxon>
        <taxon>Neoheterodontei</taxon>
        <taxon>Myida</taxon>
        <taxon>Dreissenoidea</taxon>
        <taxon>Dreissenidae</taxon>
        <taxon>Dreissena</taxon>
    </lineage>
</organism>
<dbReference type="SUPFAM" id="SSF52540">
    <property type="entry name" value="P-loop containing nucleoside triphosphate hydrolases"/>
    <property type="match status" value="1"/>
</dbReference>
<dbReference type="Proteomes" id="UP000828390">
    <property type="component" value="Unassembled WGS sequence"/>
</dbReference>
<accession>A0A9D4GMU8</accession>